<protein>
    <submittedName>
        <fullName evidence="5">Transcriptional regulator</fullName>
    </submittedName>
</protein>
<dbReference type="InterPro" id="IPR010982">
    <property type="entry name" value="Lambda_DNA-bd_dom_sf"/>
</dbReference>
<gene>
    <name evidence="5" type="ORF">RS694_05305</name>
</gene>
<keyword evidence="2" id="KW-0238">DNA-binding</keyword>
<dbReference type="AlphaFoldDB" id="A0A1P8K7R8"/>
<evidence type="ECO:0000259" key="4">
    <source>
        <dbReference type="PROSITE" id="PS50943"/>
    </source>
</evidence>
<name>A0A1P8K7R8_9BURK</name>
<evidence type="ECO:0000256" key="2">
    <source>
        <dbReference type="ARBA" id="ARBA00023125"/>
    </source>
</evidence>
<dbReference type="GO" id="GO:0003677">
    <property type="term" value="F:DNA binding"/>
    <property type="evidence" value="ECO:0007669"/>
    <property type="project" value="UniProtKB-KW"/>
</dbReference>
<dbReference type="Gene3D" id="1.10.260.40">
    <property type="entry name" value="lambda repressor-like DNA-binding domains"/>
    <property type="match status" value="1"/>
</dbReference>
<evidence type="ECO:0000313" key="5">
    <source>
        <dbReference type="EMBL" id="APW42011.1"/>
    </source>
</evidence>
<dbReference type="SUPFAM" id="SSF47413">
    <property type="entry name" value="lambda repressor-like DNA-binding domains"/>
    <property type="match status" value="1"/>
</dbReference>
<dbReference type="Pfam" id="PF01381">
    <property type="entry name" value="HTH_3"/>
    <property type="match status" value="1"/>
</dbReference>
<evidence type="ECO:0000256" key="3">
    <source>
        <dbReference type="ARBA" id="ARBA00023163"/>
    </source>
</evidence>
<dbReference type="KEGG" id="rsb:RS694_05305"/>
<dbReference type="PANTHER" id="PTHR46797">
    <property type="entry name" value="HTH-TYPE TRANSCRIPTIONAL REGULATOR"/>
    <property type="match status" value="1"/>
</dbReference>
<reference evidence="5 6" key="1">
    <citation type="submission" date="2017-01" db="EMBL/GenBank/DDBJ databases">
        <authorList>
            <person name="Mah S.A."/>
            <person name="Swanson W.J."/>
            <person name="Moy G.W."/>
            <person name="Vacquier V.D."/>
        </authorList>
    </citation>
    <scope>NUCLEOTIDE SEQUENCE [LARGE SCALE GENOMIC DNA]</scope>
    <source>
        <strain evidence="5 6">DSM 22694</strain>
    </source>
</reference>
<proteinExistence type="predicted"/>
<dbReference type="CDD" id="cd00093">
    <property type="entry name" value="HTH_XRE"/>
    <property type="match status" value="1"/>
</dbReference>
<dbReference type="EMBL" id="CP019239">
    <property type="protein sequence ID" value="APW42011.1"/>
    <property type="molecule type" value="Genomic_DNA"/>
</dbReference>
<dbReference type="STRING" id="1484693.RS694_05305"/>
<dbReference type="InterPro" id="IPR050807">
    <property type="entry name" value="TransReg_Diox_bact_type"/>
</dbReference>
<sequence>MGKSIAKPPSKDVVLHGFGAAVRQVRDDKKFTQEQLAEFSDMHVTYISQIERGVKNLSLFNIVRVAHGLGTSPAELFAIAETVRPPAR</sequence>
<dbReference type="Proteomes" id="UP000186110">
    <property type="component" value="Chromosome"/>
</dbReference>
<organism evidence="5 6">
    <name type="scientific">Rhodoferax saidenbachensis</name>
    <dbReference type="NCBI Taxonomy" id="1484693"/>
    <lineage>
        <taxon>Bacteria</taxon>
        <taxon>Pseudomonadati</taxon>
        <taxon>Pseudomonadota</taxon>
        <taxon>Betaproteobacteria</taxon>
        <taxon>Burkholderiales</taxon>
        <taxon>Comamonadaceae</taxon>
        <taxon>Rhodoferax</taxon>
    </lineage>
</organism>
<evidence type="ECO:0000313" key="6">
    <source>
        <dbReference type="Proteomes" id="UP000186110"/>
    </source>
</evidence>
<dbReference type="GO" id="GO:0005829">
    <property type="term" value="C:cytosol"/>
    <property type="evidence" value="ECO:0007669"/>
    <property type="project" value="TreeGrafter"/>
</dbReference>
<dbReference type="PROSITE" id="PS50943">
    <property type="entry name" value="HTH_CROC1"/>
    <property type="match status" value="1"/>
</dbReference>
<keyword evidence="3" id="KW-0804">Transcription</keyword>
<dbReference type="GO" id="GO:0003700">
    <property type="term" value="F:DNA-binding transcription factor activity"/>
    <property type="evidence" value="ECO:0007669"/>
    <property type="project" value="TreeGrafter"/>
</dbReference>
<dbReference type="eggNOG" id="COG1396">
    <property type="taxonomic scope" value="Bacteria"/>
</dbReference>
<dbReference type="RefSeq" id="WP_051391691.1">
    <property type="nucleotide sequence ID" value="NZ_CP019239.1"/>
</dbReference>
<dbReference type="PANTHER" id="PTHR46797:SF23">
    <property type="entry name" value="HTH-TYPE TRANSCRIPTIONAL REGULATOR SUTR"/>
    <property type="match status" value="1"/>
</dbReference>
<evidence type="ECO:0000256" key="1">
    <source>
        <dbReference type="ARBA" id="ARBA00023015"/>
    </source>
</evidence>
<keyword evidence="1" id="KW-0805">Transcription regulation</keyword>
<feature type="domain" description="HTH cro/C1-type" evidence="4">
    <location>
        <begin position="22"/>
        <end position="76"/>
    </location>
</feature>
<keyword evidence="6" id="KW-1185">Reference proteome</keyword>
<accession>A0A1P8K7R8</accession>
<dbReference type="SMART" id="SM00530">
    <property type="entry name" value="HTH_XRE"/>
    <property type="match status" value="1"/>
</dbReference>
<dbReference type="InterPro" id="IPR001387">
    <property type="entry name" value="Cro/C1-type_HTH"/>
</dbReference>